<sequence length="606" mass="68188">MAIQFKQKFKRVNQAIRLKESLLAGNDTLIAWWYSGFYKNRMDSSQPHVLVIFRKLVAGIVSDEVIPRRIPLTALGQVRIGSVWKGDVCQAETQWTKNRFQVDFTAGAWRFTSLEHARKMRQAPPFEPETFKLQYENDQNWLIEFDLANGGKLLIPCIEFFSRCYGRSGEVKRILATYRWQGQADSVMERLYAPLDTPDEPGKWQVRLRKRLVKGDVVFLAHTKYDPYTQREAKSIYAQIEAMHDPQQKYPAFIKVAPWFEGPAELCVAGIPFDNGKSFLALQVVGMSDPQGLLILRSRENSRDAEKPAPEGSPEAWAGVPDRVLVKYPDIVDLTGNLEPDHEAGAMEIQDPDFEILGESRAVIDVRANQATTFAGPKSDTPTPSTVSGGETHGSGKGVGYASIHARPVFESHGMVRDMWEAMLRLQTTRPDLIQALSWFTFKDGFSSDRTPRMIALEPFDEDAEATATARRFPYLDPTIPSLRGVLVARLTQSDGPTYIMEIMRRPKRIAADDGELKDAEESFQGLIFRLTHENQLIPWLREILSRIRHENGVFKRLTGSCPGIADSFSHRLSSNLASDCLPCESIVLGAIAKLKGRTSPADLET</sequence>
<reference evidence="2" key="1">
    <citation type="submission" date="2021-04" db="EMBL/GenBank/DDBJ databases">
        <title>novel species isolated from subtropical streams in China.</title>
        <authorList>
            <person name="Lu H."/>
        </authorList>
    </citation>
    <scope>NUCLEOTIDE SEQUENCE</scope>
    <source>
        <strain evidence="2">LFS511W</strain>
    </source>
</reference>
<accession>A0A941DJC6</accession>
<dbReference type="AlphaFoldDB" id="A0A941DJC6"/>
<dbReference type="Proteomes" id="UP000680067">
    <property type="component" value="Unassembled WGS sequence"/>
</dbReference>
<dbReference type="RefSeq" id="WP_212686031.1">
    <property type="nucleotide sequence ID" value="NZ_JAGSPN010000001.1"/>
</dbReference>
<dbReference type="EMBL" id="JAGSPN010000001">
    <property type="protein sequence ID" value="MBR7780634.1"/>
    <property type="molecule type" value="Genomic_DNA"/>
</dbReference>
<evidence type="ECO:0000313" key="3">
    <source>
        <dbReference type="Proteomes" id="UP000680067"/>
    </source>
</evidence>
<feature type="compositionally biased region" description="Polar residues" evidence="1">
    <location>
        <begin position="380"/>
        <end position="389"/>
    </location>
</feature>
<evidence type="ECO:0000256" key="1">
    <source>
        <dbReference type="SAM" id="MobiDB-lite"/>
    </source>
</evidence>
<proteinExistence type="predicted"/>
<evidence type="ECO:0000313" key="2">
    <source>
        <dbReference type="EMBL" id="MBR7780634.1"/>
    </source>
</evidence>
<feature type="region of interest" description="Disordered" evidence="1">
    <location>
        <begin position="373"/>
        <end position="396"/>
    </location>
</feature>
<organism evidence="2 3">
    <name type="scientific">Undibacterium luofuense</name>
    <dbReference type="NCBI Taxonomy" id="2828733"/>
    <lineage>
        <taxon>Bacteria</taxon>
        <taxon>Pseudomonadati</taxon>
        <taxon>Pseudomonadota</taxon>
        <taxon>Betaproteobacteria</taxon>
        <taxon>Burkholderiales</taxon>
        <taxon>Oxalobacteraceae</taxon>
        <taxon>Undibacterium</taxon>
    </lineage>
</organism>
<comment type="caution">
    <text evidence="2">The sequence shown here is derived from an EMBL/GenBank/DDBJ whole genome shotgun (WGS) entry which is preliminary data.</text>
</comment>
<keyword evidence="3" id="KW-1185">Reference proteome</keyword>
<protein>
    <submittedName>
        <fullName evidence="2">Uncharacterized protein</fullName>
    </submittedName>
</protein>
<gene>
    <name evidence="2" type="ORF">KDM89_00650</name>
</gene>
<name>A0A941DJC6_9BURK</name>